<name>A0A1J4JJ06_9EUKA</name>
<dbReference type="EMBL" id="MLAK01001020">
    <property type="protein sequence ID" value="OHS99168.1"/>
    <property type="molecule type" value="Genomic_DNA"/>
</dbReference>
<protein>
    <submittedName>
        <fullName evidence="1">Uncharacterized protein</fullName>
    </submittedName>
</protein>
<sequence length="315" mass="35189">MTEVQQIHKLNFTSTIQNVVKVDDTTIAICLGIDLFICSPFTQNRPLGGMHNKNFKNTHPIMGACSMPISSELTMKFFKSDYRHPYKIQNGLVIFDTGSNFTVIDSPRNLVITKFAFHTSDVIDICASPNTPCQLAILTSTELIIIKIDLNQYIILKKIPVEGRAISPYLDGFLIDTHHNLKYLNGTQLKSFAPHAPFADFRIDNDRVIVAYPSNNAVKFRVVGGEAFRLHNIGTLIWDTAGGFVFVLHDGIHLSIVSIDDVSRNCLVTLSEKLNKTLEMFAQVDRLKKNIIVIVFSENSATTISVPLTLFSESI</sequence>
<reference evidence="1" key="1">
    <citation type="submission" date="2016-10" db="EMBL/GenBank/DDBJ databases">
        <authorList>
            <person name="Benchimol M."/>
            <person name="Almeida L.G."/>
            <person name="Vasconcelos A.T."/>
            <person name="Perreira-Neves A."/>
            <person name="Rosa I.A."/>
            <person name="Tasca T."/>
            <person name="Bogo M.R."/>
            <person name="de Souza W."/>
        </authorList>
    </citation>
    <scope>NUCLEOTIDE SEQUENCE [LARGE SCALE GENOMIC DNA]</scope>
    <source>
        <strain evidence="1">K</strain>
    </source>
</reference>
<dbReference type="RefSeq" id="XP_068352305.1">
    <property type="nucleotide sequence ID" value="XM_068509664.1"/>
</dbReference>
<evidence type="ECO:0000313" key="2">
    <source>
        <dbReference type="Proteomes" id="UP000179807"/>
    </source>
</evidence>
<evidence type="ECO:0000313" key="1">
    <source>
        <dbReference type="EMBL" id="OHS99168.1"/>
    </source>
</evidence>
<dbReference type="AlphaFoldDB" id="A0A1J4JJ06"/>
<comment type="caution">
    <text evidence="1">The sequence shown here is derived from an EMBL/GenBank/DDBJ whole genome shotgun (WGS) entry which is preliminary data.</text>
</comment>
<organism evidence="1 2">
    <name type="scientific">Tritrichomonas foetus</name>
    <dbReference type="NCBI Taxonomy" id="1144522"/>
    <lineage>
        <taxon>Eukaryota</taxon>
        <taxon>Metamonada</taxon>
        <taxon>Parabasalia</taxon>
        <taxon>Tritrichomonadida</taxon>
        <taxon>Tritrichomonadidae</taxon>
        <taxon>Tritrichomonas</taxon>
    </lineage>
</organism>
<dbReference type="Proteomes" id="UP000179807">
    <property type="component" value="Unassembled WGS sequence"/>
</dbReference>
<dbReference type="GeneID" id="94844368"/>
<proteinExistence type="predicted"/>
<accession>A0A1J4JJ06</accession>
<keyword evidence="2" id="KW-1185">Reference proteome</keyword>
<dbReference type="OrthoDB" id="10526962at2759"/>
<dbReference type="VEuPathDB" id="TrichDB:TRFO_34451"/>
<gene>
    <name evidence="1" type="ORF">TRFO_34451</name>
</gene>